<feature type="binding site" evidence="7">
    <location>
        <position position="181"/>
    </location>
    <ligand>
        <name>L-aspartate</name>
        <dbReference type="ChEBI" id="CHEBI:29991"/>
    </ligand>
</feature>
<feature type="region of interest" description="Aspartate" evidence="7">
    <location>
        <begin position="205"/>
        <end position="208"/>
    </location>
</feature>
<dbReference type="Gene3D" id="2.40.50.140">
    <property type="entry name" value="Nucleic acid-binding proteins"/>
    <property type="match status" value="1"/>
</dbReference>
<feature type="site" description="Important for tRNA non-discrimination" evidence="7">
    <location>
        <position position="37"/>
    </location>
</feature>
<dbReference type="SUPFAM" id="SSF55261">
    <property type="entry name" value="GAD domain-like"/>
    <property type="match status" value="1"/>
</dbReference>
<feature type="binding site" evidence="7">
    <location>
        <begin position="227"/>
        <end position="229"/>
    </location>
    <ligand>
        <name>ATP</name>
        <dbReference type="ChEBI" id="CHEBI:30616"/>
    </ligand>
</feature>
<dbReference type="GO" id="GO:0005524">
    <property type="term" value="F:ATP binding"/>
    <property type="evidence" value="ECO:0007669"/>
    <property type="project" value="UniProtKB-UniRule"/>
</dbReference>
<evidence type="ECO:0000256" key="7">
    <source>
        <dbReference type="HAMAP-Rule" id="MF_00044"/>
    </source>
</evidence>
<dbReference type="GO" id="GO:0050560">
    <property type="term" value="F:aspartate-tRNA(Asn) ligase activity"/>
    <property type="evidence" value="ECO:0007669"/>
    <property type="project" value="UniProtKB-EC"/>
</dbReference>
<feature type="binding site" evidence="7">
    <location>
        <position position="455"/>
    </location>
    <ligand>
        <name>L-aspartate</name>
        <dbReference type="ChEBI" id="CHEBI:29991"/>
    </ligand>
</feature>
<evidence type="ECO:0000259" key="8">
    <source>
        <dbReference type="PROSITE" id="PS50862"/>
    </source>
</evidence>
<keyword evidence="6 7" id="KW-0030">Aminoacyl-tRNA synthetase</keyword>
<evidence type="ECO:0000256" key="4">
    <source>
        <dbReference type="ARBA" id="ARBA00022840"/>
    </source>
</evidence>
<dbReference type="Proteomes" id="UP000199073">
    <property type="component" value="Unassembled WGS sequence"/>
</dbReference>
<dbReference type="InterPro" id="IPR004115">
    <property type="entry name" value="GAD-like_sf"/>
</dbReference>
<evidence type="ECO:0000256" key="3">
    <source>
        <dbReference type="ARBA" id="ARBA00022741"/>
    </source>
</evidence>
<dbReference type="CDD" id="cd04317">
    <property type="entry name" value="EcAspRS_like_N"/>
    <property type="match status" value="1"/>
</dbReference>
<organism evidence="9 10">
    <name type="scientific">Desulforhopalus singaporensis</name>
    <dbReference type="NCBI Taxonomy" id="91360"/>
    <lineage>
        <taxon>Bacteria</taxon>
        <taxon>Pseudomonadati</taxon>
        <taxon>Thermodesulfobacteriota</taxon>
        <taxon>Desulfobulbia</taxon>
        <taxon>Desulfobulbales</taxon>
        <taxon>Desulfocapsaceae</taxon>
        <taxon>Desulforhopalus</taxon>
    </lineage>
</organism>
<keyword evidence="3 7" id="KW-0547">Nucleotide-binding</keyword>
<dbReference type="OrthoDB" id="9802326at2"/>
<keyword evidence="7" id="KW-0963">Cytoplasm</keyword>
<feature type="binding site" evidence="7">
    <location>
        <position position="489"/>
    </location>
    <ligand>
        <name>ATP</name>
        <dbReference type="ChEBI" id="CHEBI:30616"/>
    </ligand>
</feature>
<dbReference type="InterPro" id="IPR006195">
    <property type="entry name" value="aa-tRNA-synth_II"/>
</dbReference>
<dbReference type="STRING" id="91360.SAMN05660330_03852"/>
<keyword evidence="5 7" id="KW-0648">Protein biosynthesis</keyword>
<comment type="subunit">
    <text evidence="7">Homodimer.</text>
</comment>
<feature type="binding site" evidence="7">
    <location>
        <position position="496"/>
    </location>
    <ligand>
        <name>L-aspartate</name>
        <dbReference type="ChEBI" id="CHEBI:29991"/>
    </ligand>
</feature>
<sequence>MESMGQLRRTHFCNDLGKENIGEAVTLMGWVLRRRDHGGVIFIDLRDRDGITQIVFNPEVNPEVHAKAHQLRSEWVLAVSGRVEARPGDMANPKLATGEIEILVDELRILNSSETPPFPLDEEVEISDNLRLQYRYLDLRRPEMTANLVMRHKAVQTIRNYLNDNGFLDIETPMLTRSTPEGARDYLVPSRVNGGKFYALPQSPQLFKQLLMVAGMDRYYQIVKCFRDEDLRADRQPEFTQIDMELSFVDEEQVMQVNEGMIAALFKETLGLDFTPPFPRMTYDEAMNRFGTDRPDLRFGMELVDLTAIAAACDFKVFRSVAEKGGAVRAINAKGCATFTRKELDVLTDWVTQFGAKGLAWVKIKENGEWQSPIAKFFTEEERNTIAKATDAVEGDLLFFGADNAKIVFQVLGELRVELARRLDLLDKSEFRFVWITDFPLMEYDEKEKRYQALHHPFTAPKEEDLEKLESDPAGVYSRAYDLVLNGTEIGGGSIRIHRRDVQARVLDALGIGEEEANAKFGFLLRALELGAPPHGGLAFGLDRLMMLITGCDSIRNVIAFPKTQKATCPLTEAPASVSRRQLTELHIRPDWKEK</sequence>
<keyword evidence="4 7" id="KW-0067">ATP-binding</keyword>
<keyword evidence="2 7" id="KW-0436">Ligase</keyword>
<dbReference type="InterPro" id="IPR029351">
    <property type="entry name" value="GAD_dom"/>
</dbReference>
<dbReference type="Pfam" id="PF02938">
    <property type="entry name" value="GAD"/>
    <property type="match status" value="1"/>
</dbReference>
<dbReference type="PROSITE" id="PS50862">
    <property type="entry name" value="AA_TRNA_LIGASE_II"/>
    <property type="match status" value="1"/>
</dbReference>
<comment type="subcellular location">
    <subcellularLocation>
        <location evidence="7">Cytoplasm</location>
    </subcellularLocation>
</comment>
<proteinExistence type="inferred from homology"/>
<dbReference type="Pfam" id="PF01336">
    <property type="entry name" value="tRNA_anti-codon"/>
    <property type="match status" value="1"/>
</dbReference>
<dbReference type="GO" id="GO:0006422">
    <property type="term" value="P:aspartyl-tRNA aminoacylation"/>
    <property type="evidence" value="ECO:0007669"/>
    <property type="project" value="UniProtKB-UniRule"/>
</dbReference>
<comment type="similarity">
    <text evidence="1 7">Belongs to the class-II aminoacyl-tRNA synthetase family. Type 1 subfamily.</text>
</comment>
<feature type="domain" description="Aminoacyl-transfer RNA synthetases class-II family profile" evidence="8">
    <location>
        <begin position="148"/>
        <end position="562"/>
    </location>
</feature>
<dbReference type="InterPro" id="IPR004365">
    <property type="entry name" value="NA-bd_OB_tRNA"/>
</dbReference>
<feature type="binding site" evidence="7">
    <location>
        <begin position="541"/>
        <end position="544"/>
    </location>
    <ligand>
        <name>ATP</name>
        <dbReference type="ChEBI" id="CHEBI:30616"/>
    </ligand>
</feature>
<comment type="function">
    <text evidence="7">Aspartyl-tRNA synthetase with relaxed tRNA specificity since it is able to aspartylate not only its cognate tRNA(Asp) but also tRNA(Asn). Reaction proceeds in two steps: L-aspartate is first activated by ATP to form Asp-AMP and then transferred to the acceptor end of tRNA(Asp/Asn).</text>
</comment>
<dbReference type="HAMAP" id="MF_00044">
    <property type="entry name" value="Asp_tRNA_synth_type1"/>
    <property type="match status" value="1"/>
</dbReference>
<dbReference type="InterPro" id="IPR045864">
    <property type="entry name" value="aa-tRNA-synth_II/BPL/LPL"/>
</dbReference>
<dbReference type="EC" id="6.1.1.23" evidence="7"/>
<dbReference type="RefSeq" id="WP_092225762.1">
    <property type="nucleotide sequence ID" value="NZ_FNJI01000040.1"/>
</dbReference>
<dbReference type="PANTHER" id="PTHR22594:SF5">
    <property type="entry name" value="ASPARTATE--TRNA LIGASE, MITOCHONDRIAL"/>
    <property type="match status" value="1"/>
</dbReference>
<dbReference type="EMBL" id="FNJI01000040">
    <property type="protein sequence ID" value="SDP72926.1"/>
    <property type="molecule type" value="Genomic_DNA"/>
</dbReference>
<protein>
    <recommendedName>
        <fullName evidence="7">Aspartate--tRNA(Asp/Asn) ligase</fullName>
        <ecNumber evidence="7">6.1.1.23</ecNumber>
    </recommendedName>
    <alternativeName>
        <fullName evidence="7">Aspartyl-tRNA synthetase</fullName>
        <shortName evidence="7">AspRS</shortName>
    </alternativeName>
    <alternativeName>
        <fullName evidence="7">Non-discriminating aspartyl-tRNA synthetase</fullName>
        <shortName evidence="7">ND-AspRS</shortName>
    </alternativeName>
</protein>
<dbReference type="InterPro" id="IPR004524">
    <property type="entry name" value="Asp-tRNA-ligase_1"/>
</dbReference>
<evidence type="ECO:0000313" key="9">
    <source>
        <dbReference type="EMBL" id="SDP72926.1"/>
    </source>
</evidence>
<name>A0A1H0V4D1_9BACT</name>
<dbReference type="InterPro" id="IPR004364">
    <property type="entry name" value="Aa-tRNA-synt_II"/>
</dbReference>
<feature type="binding site" evidence="7">
    <location>
        <position position="236"/>
    </location>
    <ligand>
        <name>ATP</name>
        <dbReference type="ChEBI" id="CHEBI:30616"/>
    </ligand>
</feature>
<evidence type="ECO:0000256" key="6">
    <source>
        <dbReference type="ARBA" id="ARBA00023146"/>
    </source>
</evidence>
<evidence type="ECO:0000256" key="1">
    <source>
        <dbReference type="ARBA" id="ARBA00006303"/>
    </source>
</evidence>
<dbReference type="Gene3D" id="3.30.930.10">
    <property type="entry name" value="Bira Bifunctional Protein, Domain 2"/>
    <property type="match status" value="1"/>
</dbReference>
<accession>A0A1H0V4D1</accession>
<dbReference type="GO" id="GO:0003676">
    <property type="term" value="F:nucleic acid binding"/>
    <property type="evidence" value="ECO:0007669"/>
    <property type="project" value="InterPro"/>
</dbReference>
<keyword evidence="10" id="KW-1185">Reference proteome</keyword>
<dbReference type="Gene3D" id="3.30.1360.30">
    <property type="entry name" value="GAD-like domain"/>
    <property type="match status" value="1"/>
</dbReference>
<dbReference type="SUPFAM" id="SSF50249">
    <property type="entry name" value="Nucleic acid-binding proteins"/>
    <property type="match status" value="1"/>
</dbReference>
<dbReference type="PRINTS" id="PR01042">
    <property type="entry name" value="TRNASYNTHASP"/>
</dbReference>
<dbReference type="PANTHER" id="PTHR22594">
    <property type="entry name" value="ASPARTYL/LYSYL-TRNA SYNTHETASE"/>
    <property type="match status" value="1"/>
</dbReference>
<comment type="catalytic activity">
    <reaction evidence="7">
        <text>tRNA(Asx) + L-aspartate + ATP = L-aspartyl-tRNA(Asx) + AMP + diphosphate</text>
        <dbReference type="Rhea" id="RHEA:18349"/>
        <dbReference type="Rhea" id="RHEA-COMP:9710"/>
        <dbReference type="Rhea" id="RHEA-COMP:9711"/>
        <dbReference type="ChEBI" id="CHEBI:29991"/>
        <dbReference type="ChEBI" id="CHEBI:30616"/>
        <dbReference type="ChEBI" id="CHEBI:33019"/>
        <dbReference type="ChEBI" id="CHEBI:78442"/>
        <dbReference type="ChEBI" id="CHEBI:78516"/>
        <dbReference type="ChEBI" id="CHEBI:456215"/>
        <dbReference type="EC" id="6.1.1.23"/>
    </reaction>
</comment>
<dbReference type="SUPFAM" id="SSF55681">
    <property type="entry name" value="Class II aaRS and biotin synthetases"/>
    <property type="match status" value="1"/>
</dbReference>
<feature type="binding site" evidence="7">
    <location>
        <position position="227"/>
    </location>
    <ligand>
        <name>L-aspartate</name>
        <dbReference type="ChEBI" id="CHEBI:29991"/>
    </ligand>
</feature>
<dbReference type="NCBIfam" id="TIGR00459">
    <property type="entry name" value="aspS_bact"/>
    <property type="match status" value="1"/>
</dbReference>
<dbReference type="InterPro" id="IPR047089">
    <property type="entry name" value="Asp-tRNA-ligase_1_N"/>
</dbReference>
<comment type="caution">
    <text evidence="7">Lacks conserved residue(s) required for the propagation of feature annotation.</text>
</comment>
<dbReference type="CDD" id="cd00777">
    <property type="entry name" value="AspRS_core"/>
    <property type="match status" value="1"/>
</dbReference>
<dbReference type="InterPro" id="IPR047090">
    <property type="entry name" value="AspRS_core"/>
</dbReference>
<reference evidence="9 10" key="1">
    <citation type="submission" date="2016-10" db="EMBL/GenBank/DDBJ databases">
        <authorList>
            <person name="de Groot N.N."/>
        </authorList>
    </citation>
    <scope>NUCLEOTIDE SEQUENCE [LARGE SCALE GENOMIC DNA]</scope>
    <source>
        <strain evidence="9 10">DSM 12130</strain>
    </source>
</reference>
<dbReference type="InterPro" id="IPR002312">
    <property type="entry name" value="Asp/Asn-tRNA-synth_IIb"/>
</dbReference>
<evidence type="ECO:0000313" key="10">
    <source>
        <dbReference type="Proteomes" id="UP000199073"/>
    </source>
</evidence>
<dbReference type="GO" id="GO:0004815">
    <property type="term" value="F:aspartate-tRNA ligase activity"/>
    <property type="evidence" value="ECO:0007669"/>
    <property type="project" value="UniProtKB-UniRule"/>
</dbReference>
<evidence type="ECO:0000256" key="2">
    <source>
        <dbReference type="ARBA" id="ARBA00022598"/>
    </source>
</evidence>
<dbReference type="GO" id="GO:0005737">
    <property type="term" value="C:cytoplasm"/>
    <property type="evidence" value="ECO:0007669"/>
    <property type="project" value="UniProtKB-SubCell"/>
</dbReference>
<evidence type="ECO:0000256" key="5">
    <source>
        <dbReference type="ARBA" id="ARBA00022917"/>
    </source>
</evidence>
<dbReference type="Pfam" id="PF00152">
    <property type="entry name" value="tRNA-synt_2"/>
    <property type="match status" value="1"/>
</dbReference>
<gene>
    <name evidence="7" type="primary">aspS</name>
    <name evidence="9" type="ORF">SAMN05660330_03852</name>
</gene>
<dbReference type="AlphaFoldDB" id="A0A1H0V4D1"/>
<dbReference type="InterPro" id="IPR012340">
    <property type="entry name" value="NA-bd_OB-fold"/>
</dbReference>
<dbReference type="NCBIfam" id="NF001750">
    <property type="entry name" value="PRK00476.1"/>
    <property type="match status" value="1"/>
</dbReference>